<keyword evidence="3" id="KW-0813">Transport</keyword>
<sequence>MSALLDAEEPSPSLSSEPPEPAHPAASSVVARRATATRLRVVMRFRTDPPEGSSGAPGDGVRRCVARHARSAARRAPSHDPAHREAPRTAHLGAPSVRRMVTLVVGAAGAFLAYAVGGLVGFASSLLFLPVLLLLDVPLPEAVALNLVLAIVTRLPTVVALRSHVDVRRTAVLLAGSVPGIVLGVVTTRVVPQHTLEVAAGVLVLASGGYLLAARELPADHPGVSAPATALTGACSGLMGITTSLNGIPPAVLMARSGATVRTRLADLSVFFAVGNCLTLAALAATNGDAGLVVPVSAATAAWLVAGIAGNAAGLRLAGRLDARRFDLLTVVLVLLSGVGALAGAVMG</sequence>
<comment type="similarity">
    <text evidence="2 8">Belongs to the 4-toluene sulfonate uptake permease (TSUP) (TC 2.A.102) family.</text>
</comment>
<dbReference type="EMBL" id="WBVM01000001">
    <property type="protein sequence ID" value="KAB2810551.1"/>
    <property type="molecule type" value="Genomic_DNA"/>
</dbReference>
<dbReference type="Pfam" id="PF01925">
    <property type="entry name" value="TauE"/>
    <property type="match status" value="1"/>
</dbReference>
<keyword evidence="5 8" id="KW-0812">Transmembrane</keyword>
<feature type="region of interest" description="Disordered" evidence="9">
    <location>
        <begin position="1"/>
        <end position="32"/>
    </location>
</feature>
<evidence type="ECO:0000256" key="4">
    <source>
        <dbReference type="ARBA" id="ARBA00022475"/>
    </source>
</evidence>
<feature type="compositionally biased region" description="Low complexity" evidence="9">
    <location>
        <begin position="10"/>
        <end position="32"/>
    </location>
</feature>
<dbReference type="InterPro" id="IPR052017">
    <property type="entry name" value="TSUP"/>
</dbReference>
<dbReference type="GO" id="GO:0005886">
    <property type="term" value="C:plasma membrane"/>
    <property type="evidence" value="ECO:0007669"/>
    <property type="project" value="UniProtKB-SubCell"/>
</dbReference>
<feature type="region of interest" description="Disordered" evidence="9">
    <location>
        <begin position="45"/>
        <end position="91"/>
    </location>
</feature>
<keyword evidence="6 8" id="KW-1133">Transmembrane helix</keyword>
<evidence type="ECO:0000256" key="5">
    <source>
        <dbReference type="ARBA" id="ARBA00022692"/>
    </source>
</evidence>
<proteinExistence type="inferred from homology"/>
<feature type="transmembrane region" description="Helical" evidence="8">
    <location>
        <begin position="292"/>
        <end position="314"/>
    </location>
</feature>
<keyword evidence="4 8" id="KW-1003">Cell membrane</keyword>
<comment type="caution">
    <text evidence="10">The sequence shown here is derived from an EMBL/GenBank/DDBJ whole genome shotgun (WGS) entry which is preliminary data.</text>
</comment>
<organism evidence="10 11">
    <name type="scientific">Nocardioides simplex</name>
    <name type="common">Arthrobacter simplex</name>
    <dbReference type="NCBI Taxonomy" id="2045"/>
    <lineage>
        <taxon>Bacteria</taxon>
        <taxon>Bacillati</taxon>
        <taxon>Actinomycetota</taxon>
        <taxon>Actinomycetes</taxon>
        <taxon>Propionibacteriales</taxon>
        <taxon>Nocardioidaceae</taxon>
        <taxon>Pimelobacter</taxon>
    </lineage>
</organism>
<dbReference type="PANTHER" id="PTHR30269:SF37">
    <property type="entry name" value="MEMBRANE TRANSPORTER PROTEIN"/>
    <property type="match status" value="1"/>
</dbReference>
<feature type="compositionally biased region" description="Basic and acidic residues" evidence="9">
    <location>
        <begin position="77"/>
        <end position="88"/>
    </location>
</feature>
<dbReference type="PANTHER" id="PTHR30269">
    <property type="entry name" value="TRANSMEMBRANE PROTEIN YFCA"/>
    <property type="match status" value="1"/>
</dbReference>
<feature type="transmembrane region" description="Helical" evidence="8">
    <location>
        <begin position="101"/>
        <end position="123"/>
    </location>
</feature>
<evidence type="ECO:0000256" key="7">
    <source>
        <dbReference type="ARBA" id="ARBA00023136"/>
    </source>
</evidence>
<evidence type="ECO:0000256" key="2">
    <source>
        <dbReference type="ARBA" id="ARBA00009142"/>
    </source>
</evidence>
<evidence type="ECO:0000256" key="6">
    <source>
        <dbReference type="ARBA" id="ARBA00022989"/>
    </source>
</evidence>
<evidence type="ECO:0000256" key="1">
    <source>
        <dbReference type="ARBA" id="ARBA00004651"/>
    </source>
</evidence>
<feature type="transmembrane region" description="Helical" evidence="8">
    <location>
        <begin position="173"/>
        <end position="192"/>
    </location>
</feature>
<reference evidence="10 11" key="1">
    <citation type="submission" date="2019-09" db="EMBL/GenBank/DDBJ databases">
        <title>Pimelobacter sp. isolated from Paulinella.</title>
        <authorList>
            <person name="Jeong S.E."/>
        </authorList>
    </citation>
    <scope>NUCLEOTIDE SEQUENCE [LARGE SCALE GENOMIC DNA]</scope>
    <source>
        <strain evidence="10 11">Pch-N</strain>
    </source>
</reference>
<dbReference type="Proteomes" id="UP000449906">
    <property type="component" value="Unassembled WGS sequence"/>
</dbReference>
<accession>A0A7J5DX13</accession>
<evidence type="ECO:0000313" key="11">
    <source>
        <dbReference type="Proteomes" id="UP000449906"/>
    </source>
</evidence>
<keyword evidence="7 8" id="KW-0472">Membrane</keyword>
<name>A0A7J5DX13_NOCSI</name>
<dbReference type="AlphaFoldDB" id="A0A7J5DX13"/>
<feature type="transmembrane region" description="Helical" evidence="8">
    <location>
        <begin position="265"/>
        <end position="286"/>
    </location>
</feature>
<dbReference type="InterPro" id="IPR002781">
    <property type="entry name" value="TM_pro_TauE-like"/>
</dbReference>
<protein>
    <recommendedName>
        <fullName evidence="8">Probable membrane transporter protein</fullName>
    </recommendedName>
</protein>
<feature type="transmembrane region" description="Helical" evidence="8">
    <location>
        <begin position="326"/>
        <end position="347"/>
    </location>
</feature>
<gene>
    <name evidence="10" type="ORF">F9L07_00845</name>
</gene>
<feature type="compositionally biased region" description="Basic residues" evidence="9">
    <location>
        <begin position="64"/>
        <end position="73"/>
    </location>
</feature>
<evidence type="ECO:0000256" key="8">
    <source>
        <dbReference type="RuleBase" id="RU363041"/>
    </source>
</evidence>
<comment type="subcellular location">
    <subcellularLocation>
        <location evidence="1 8">Cell membrane</location>
        <topology evidence="1 8">Multi-pass membrane protein</topology>
    </subcellularLocation>
</comment>
<evidence type="ECO:0000256" key="3">
    <source>
        <dbReference type="ARBA" id="ARBA00022448"/>
    </source>
</evidence>
<evidence type="ECO:0000256" key="9">
    <source>
        <dbReference type="SAM" id="MobiDB-lite"/>
    </source>
</evidence>
<evidence type="ECO:0000313" key="10">
    <source>
        <dbReference type="EMBL" id="KAB2810551.1"/>
    </source>
</evidence>